<feature type="compositionally biased region" description="Basic and acidic residues" evidence="1">
    <location>
        <begin position="46"/>
        <end position="62"/>
    </location>
</feature>
<gene>
    <name evidence="2" type="ORF">RUM44_012192</name>
</gene>
<organism evidence="2 3">
    <name type="scientific">Polyplax serrata</name>
    <name type="common">Common mouse louse</name>
    <dbReference type="NCBI Taxonomy" id="468196"/>
    <lineage>
        <taxon>Eukaryota</taxon>
        <taxon>Metazoa</taxon>
        <taxon>Ecdysozoa</taxon>
        <taxon>Arthropoda</taxon>
        <taxon>Hexapoda</taxon>
        <taxon>Insecta</taxon>
        <taxon>Pterygota</taxon>
        <taxon>Neoptera</taxon>
        <taxon>Paraneoptera</taxon>
        <taxon>Psocodea</taxon>
        <taxon>Troctomorpha</taxon>
        <taxon>Phthiraptera</taxon>
        <taxon>Anoplura</taxon>
        <taxon>Polyplacidae</taxon>
        <taxon>Polyplax</taxon>
    </lineage>
</organism>
<feature type="region of interest" description="Disordered" evidence="1">
    <location>
        <begin position="46"/>
        <end position="111"/>
    </location>
</feature>
<reference evidence="2 3" key="1">
    <citation type="submission" date="2023-09" db="EMBL/GenBank/DDBJ databases">
        <title>Genomes of two closely related lineages of the louse Polyplax serrata with different host specificities.</title>
        <authorList>
            <person name="Martinu J."/>
            <person name="Tarabai H."/>
            <person name="Stefka J."/>
            <person name="Hypsa V."/>
        </authorList>
    </citation>
    <scope>NUCLEOTIDE SEQUENCE [LARGE SCALE GENOMIC DNA]</scope>
    <source>
        <strain evidence="2">98ZLc_SE</strain>
    </source>
</reference>
<dbReference type="Proteomes" id="UP001359485">
    <property type="component" value="Unassembled WGS sequence"/>
</dbReference>
<accession>A0ABR1BEU4</accession>
<evidence type="ECO:0000313" key="3">
    <source>
        <dbReference type="Proteomes" id="UP001359485"/>
    </source>
</evidence>
<dbReference type="EMBL" id="JAWJWF010000001">
    <property type="protein sequence ID" value="KAK6640497.1"/>
    <property type="molecule type" value="Genomic_DNA"/>
</dbReference>
<evidence type="ECO:0000313" key="2">
    <source>
        <dbReference type="EMBL" id="KAK6640497.1"/>
    </source>
</evidence>
<evidence type="ECO:0000256" key="1">
    <source>
        <dbReference type="SAM" id="MobiDB-lite"/>
    </source>
</evidence>
<keyword evidence="3" id="KW-1185">Reference proteome</keyword>
<name>A0ABR1BEU4_POLSC</name>
<feature type="region of interest" description="Disordered" evidence="1">
    <location>
        <begin position="1"/>
        <end position="31"/>
    </location>
</feature>
<protein>
    <submittedName>
        <fullName evidence="2">Uncharacterized protein</fullName>
    </submittedName>
</protein>
<sequence length="111" mass="12549">MNWKTPAETDELNGAEDVFPDGDNPSDVQLGPLRRSAYFESFNTMRRDRERERMANWEKRETNGSPGSRMKGEDEEEEEIIGSAELVGPNSNRRGTTATTKFVPHTSSPPF</sequence>
<proteinExistence type="predicted"/>
<comment type="caution">
    <text evidence="2">The sequence shown here is derived from an EMBL/GenBank/DDBJ whole genome shotgun (WGS) entry which is preliminary data.</text>
</comment>
<feature type="compositionally biased region" description="Acidic residues" evidence="1">
    <location>
        <begin position="8"/>
        <end position="20"/>
    </location>
</feature>
<feature type="compositionally biased region" description="Polar residues" evidence="1">
    <location>
        <begin position="89"/>
        <end position="111"/>
    </location>
</feature>